<dbReference type="InterPro" id="IPR018385">
    <property type="entry name" value="C4_dicarb_anaerob_car-like"/>
</dbReference>
<evidence type="ECO:0000256" key="1">
    <source>
        <dbReference type="ARBA" id="ARBA00004651"/>
    </source>
</evidence>
<feature type="transmembrane region" description="Helical" evidence="6">
    <location>
        <begin position="156"/>
        <end position="178"/>
    </location>
</feature>
<protein>
    <recommendedName>
        <fullName evidence="8">YfcC family protein</fullName>
    </recommendedName>
</protein>
<evidence type="ECO:0000256" key="2">
    <source>
        <dbReference type="ARBA" id="ARBA00022475"/>
    </source>
</evidence>
<accession>A0A381NNM1</accession>
<dbReference type="PANTHER" id="PTHR43652:SF2">
    <property type="entry name" value="BASIC AMINO ACID ANTIPORTER YFCC-RELATED"/>
    <property type="match status" value="1"/>
</dbReference>
<evidence type="ECO:0000256" key="3">
    <source>
        <dbReference type="ARBA" id="ARBA00022692"/>
    </source>
</evidence>
<keyword evidence="4 6" id="KW-1133">Transmembrane helix</keyword>
<feature type="transmembrane region" description="Helical" evidence="6">
    <location>
        <begin position="12"/>
        <end position="31"/>
    </location>
</feature>
<evidence type="ECO:0008006" key="8">
    <source>
        <dbReference type="Google" id="ProtNLM"/>
    </source>
</evidence>
<feature type="transmembrane region" description="Helical" evidence="6">
    <location>
        <begin position="241"/>
        <end position="260"/>
    </location>
</feature>
<evidence type="ECO:0000256" key="5">
    <source>
        <dbReference type="ARBA" id="ARBA00023136"/>
    </source>
</evidence>
<comment type="subcellular location">
    <subcellularLocation>
        <location evidence="1">Cell membrane</location>
        <topology evidence="1">Multi-pass membrane protein</topology>
    </subcellularLocation>
</comment>
<feature type="transmembrane region" description="Helical" evidence="6">
    <location>
        <begin position="78"/>
        <end position="96"/>
    </location>
</feature>
<keyword evidence="3 6" id="KW-0812">Transmembrane</keyword>
<feature type="transmembrane region" description="Helical" evidence="6">
    <location>
        <begin position="117"/>
        <end position="136"/>
    </location>
</feature>
<gene>
    <name evidence="7" type="ORF">METZ01_LOCUS9076</name>
</gene>
<proteinExistence type="predicted"/>
<dbReference type="InterPro" id="IPR051679">
    <property type="entry name" value="DASS-Related_Transporters"/>
</dbReference>
<feature type="transmembrane region" description="Helical" evidence="6">
    <location>
        <begin position="272"/>
        <end position="295"/>
    </location>
</feature>
<keyword evidence="5 6" id="KW-0472">Membrane</keyword>
<dbReference type="GO" id="GO:0005886">
    <property type="term" value="C:plasma membrane"/>
    <property type="evidence" value="ECO:0007669"/>
    <property type="project" value="UniProtKB-SubCell"/>
</dbReference>
<name>A0A381NNM1_9ZZZZ</name>
<sequence>MTDIQHRFRVPHPLVLLTGCIILASMASYVLPAGEYERSMDEETGKIAVVSGTYEQVEQTPVNFFLAMVALPRGMVDAGGVIFLVFLIGGALTVVDETGALRRGISSLVRALKGRDLLILAAISLFFATGGVVQNMQEEIIPLIPVVLIVTSRLGFTPLVAMSISAGAAFVGSAFSPINPFQVLIAQDAAGVTAVSGWPFRVVFLLIALVFWIGMTMRYAIRTRVAPEIGSTEDPEDALGWRDWVILLMLLCTFALMGYLARIGFNHMSGAFFIMGVLAGAVSGMGPSRIAQAYVNGFRQMAYAALLIGFARTIYVVLLDGRIIDTIVYGMFQPLESLPSLASALGMVVAQAAIHVPIPSVSSQAVLTMPVLIPLSDLLEISRQVTVLAYQYGAGLCDLITPTNGALMAILAAGGVRYEDWIKFTVPLYLGLIALGGVAIAVGISINLQ</sequence>
<organism evidence="7">
    <name type="scientific">marine metagenome</name>
    <dbReference type="NCBI Taxonomy" id="408172"/>
    <lineage>
        <taxon>unclassified sequences</taxon>
        <taxon>metagenomes</taxon>
        <taxon>ecological metagenomes</taxon>
    </lineage>
</organism>
<dbReference type="EMBL" id="UINC01000488">
    <property type="protein sequence ID" value="SUZ56222.1"/>
    <property type="molecule type" value="Genomic_DNA"/>
</dbReference>
<keyword evidence="2" id="KW-1003">Cell membrane</keyword>
<dbReference type="Pfam" id="PF03606">
    <property type="entry name" value="DcuC"/>
    <property type="match status" value="1"/>
</dbReference>
<feature type="transmembrane region" description="Helical" evidence="6">
    <location>
        <begin position="428"/>
        <end position="448"/>
    </location>
</feature>
<dbReference type="AlphaFoldDB" id="A0A381NNM1"/>
<dbReference type="PROSITE" id="PS51257">
    <property type="entry name" value="PROKAR_LIPOPROTEIN"/>
    <property type="match status" value="1"/>
</dbReference>
<dbReference type="PANTHER" id="PTHR43652">
    <property type="entry name" value="BASIC AMINO ACID ANTIPORTER YFCC-RELATED"/>
    <property type="match status" value="1"/>
</dbReference>
<feature type="transmembrane region" description="Helical" evidence="6">
    <location>
        <begin position="301"/>
        <end position="319"/>
    </location>
</feature>
<reference evidence="7" key="1">
    <citation type="submission" date="2018-05" db="EMBL/GenBank/DDBJ databases">
        <authorList>
            <person name="Lanie J.A."/>
            <person name="Ng W.-L."/>
            <person name="Kazmierczak K.M."/>
            <person name="Andrzejewski T.M."/>
            <person name="Davidsen T.M."/>
            <person name="Wayne K.J."/>
            <person name="Tettelin H."/>
            <person name="Glass J.I."/>
            <person name="Rusch D."/>
            <person name="Podicherti R."/>
            <person name="Tsui H.-C.T."/>
            <person name="Winkler M.E."/>
        </authorList>
    </citation>
    <scope>NUCLEOTIDE SEQUENCE</scope>
</reference>
<feature type="transmembrane region" description="Helical" evidence="6">
    <location>
        <begin position="198"/>
        <end position="221"/>
    </location>
</feature>
<evidence type="ECO:0000256" key="6">
    <source>
        <dbReference type="SAM" id="Phobius"/>
    </source>
</evidence>
<evidence type="ECO:0000256" key="4">
    <source>
        <dbReference type="ARBA" id="ARBA00022989"/>
    </source>
</evidence>
<evidence type="ECO:0000313" key="7">
    <source>
        <dbReference type="EMBL" id="SUZ56222.1"/>
    </source>
</evidence>